<accession>A0A1J5R321</accession>
<dbReference type="Pfam" id="PF00384">
    <property type="entry name" value="Molybdopterin"/>
    <property type="match status" value="1"/>
</dbReference>
<evidence type="ECO:0000259" key="6">
    <source>
        <dbReference type="Pfam" id="PF18465"/>
    </source>
</evidence>
<gene>
    <name evidence="7" type="primary">aioA_3</name>
    <name evidence="7" type="ORF">GALL_340460</name>
</gene>
<dbReference type="GO" id="GO:0016020">
    <property type="term" value="C:membrane"/>
    <property type="evidence" value="ECO:0007669"/>
    <property type="project" value="TreeGrafter"/>
</dbReference>
<organism evidence="7">
    <name type="scientific">mine drainage metagenome</name>
    <dbReference type="NCBI Taxonomy" id="410659"/>
    <lineage>
        <taxon>unclassified sequences</taxon>
        <taxon>metagenomes</taxon>
        <taxon>ecological metagenomes</taxon>
    </lineage>
</organism>
<dbReference type="GO" id="GO:0043546">
    <property type="term" value="F:molybdopterin cofactor binding"/>
    <property type="evidence" value="ECO:0007669"/>
    <property type="project" value="InterPro"/>
</dbReference>
<dbReference type="GO" id="GO:0051536">
    <property type="term" value="F:iron-sulfur cluster binding"/>
    <property type="evidence" value="ECO:0007669"/>
    <property type="project" value="UniProtKB-KW"/>
</dbReference>
<dbReference type="Pfam" id="PF18465">
    <property type="entry name" value="Rieske_3"/>
    <property type="match status" value="1"/>
</dbReference>
<dbReference type="PANTHER" id="PTHR43105">
    <property type="entry name" value="RESPIRATORY NITRATE REDUCTASE"/>
    <property type="match status" value="1"/>
</dbReference>
<dbReference type="SUPFAM" id="SSF53706">
    <property type="entry name" value="Formate dehydrogenase/DMSO reductase, domains 1-3"/>
    <property type="match status" value="1"/>
</dbReference>
<sequence>MSQFKDRVALPPADAQKTNLTCHFCIVGCGYHTYTWDADREGGRAPHQNALGLDFRKQLPPFATTMTPAMTNVLTDKDGKRKAIMIVPDKDCVVNQGLSSTRGGKMASYFYNAGGITNERLLHPRVYMGGEWLDTSWDNALQIYGGVTKKVLDEDGPDEIAVAMFDHGGAGGGFENTWGTGKLIFSAIQTPTCRIHNRPAYNSECFGNRDMGIFELNNSYEDAELADVIWSIGNNPYENQTNYFLVHWLPNLQGGTLDKKKKMFPGEPVGAGKFIFVDPRRNPTISICENLAKDQVLHLALNPGSDGALFNGLLTYIVDQGWINKDFIANHTEGFDAAVKANKMSLDECSRITGLPVAQIKQAAAWSYKPKAPGKLPRAMHAFEKGIIWGNNNYVTEQAIGAVVVATHNVGSRRGTGWVRMGGHQEGYTRPPYPEPKSRYPAADFPIPRHDKLIEVDTYLINGKGKMMTYWACNTFQTTNNAQALREAVIRRSQIVRQAMAKARGASPKEMVDVIYDATKKGGLFVGMMNIYPTMLAEAAHVMFPGALPGEMNLTSMNGERRLRMSEQFIDPPGEALPDCLIAARIANTIRVMYEAEGNVKMAQRFEGFEWSTPEDAFNDGFRRVGRPGAPKIDSEGYDTGYMATYALLRKAGNNGVQMPIKKVEGDKLIGSPTLYPDDKFDTPNGKVQFFPAKWQGMDHGAHGLLKPAAEVRAKYRFWINNGRFNEVWQSWYNNQYDPFIKDRYPIAIVQLNPDDMSTLGVKPTDVVEIYNDYGSLTAMAYPEPTIKPNQSFVVFGAPKGVVGSVVTTATDVHFLEYHKGTWADIRRVGSMPDWKRTVSTKSRMYGV</sequence>
<dbReference type="NCBIfam" id="TIGR02693">
    <property type="entry name" value="arsenite_ox_L"/>
    <property type="match status" value="1"/>
</dbReference>
<feature type="domain" description="Molybdopterin oxidoreductase" evidence="4">
    <location>
        <begin position="120"/>
        <end position="587"/>
    </location>
</feature>
<dbReference type="InterPro" id="IPR006656">
    <property type="entry name" value="Mopterin_OxRdtase"/>
</dbReference>
<dbReference type="InterPro" id="IPR014066">
    <property type="entry name" value="AioA/IdrA_lsu"/>
</dbReference>
<protein>
    <submittedName>
        <fullName evidence="7">Arsenite oxidase subunit AioA</fullName>
        <ecNumber evidence="7">1.20.9.1</ecNumber>
    </submittedName>
</protein>
<dbReference type="AlphaFoldDB" id="A0A1J5R321"/>
<dbReference type="EC" id="1.20.9.1" evidence="7"/>
<evidence type="ECO:0000259" key="4">
    <source>
        <dbReference type="Pfam" id="PF00384"/>
    </source>
</evidence>
<dbReference type="GO" id="GO:0022904">
    <property type="term" value="P:respiratory electron transport chain"/>
    <property type="evidence" value="ECO:0007669"/>
    <property type="project" value="TreeGrafter"/>
</dbReference>
<dbReference type="Pfam" id="PF01568">
    <property type="entry name" value="Molydop_binding"/>
    <property type="match status" value="1"/>
</dbReference>
<dbReference type="InterPro" id="IPR009010">
    <property type="entry name" value="Asp_de-COase-like_dom_sf"/>
</dbReference>
<dbReference type="Gene3D" id="3.40.228.10">
    <property type="entry name" value="Dimethylsulfoxide Reductase, domain 2"/>
    <property type="match status" value="1"/>
</dbReference>
<dbReference type="InterPro" id="IPR050123">
    <property type="entry name" value="Prok_molybdopt-oxidoreductase"/>
</dbReference>
<evidence type="ECO:0000256" key="2">
    <source>
        <dbReference type="ARBA" id="ARBA00023004"/>
    </source>
</evidence>
<dbReference type="Gene3D" id="2.40.40.20">
    <property type="match status" value="1"/>
</dbReference>
<evidence type="ECO:0000313" key="7">
    <source>
        <dbReference type="EMBL" id="OIQ84131.1"/>
    </source>
</evidence>
<dbReference type="Gene3D" id="3.30.200.200">
    <property type="match status" value="1"/>
</dbReference>
<keyword evidence="7" id="KW-0560">Oxidoreductase</keyword>
<dbReference type="InterPro" id="IPR041632">
    <property type="entry name" value="AioA/IdrA_3Fe-4S"/>
</dbReference>
<keyword evidence="3" id="KW-0411">Iron-sulfur</keyword>
<evidence type="ECO:0000256" key="1">
    <source>
        <dbReference type="ARBA" id="ARBA00022723"/>
    </source>
</evidence>
<dbReference type="EMBL" id="MLJW01000643">
    <property type="protein sequence ID" value="OIQ84131.1"/>
    <property type="molecule type" value="Genomic_DNA"/>
</dbReference>
<evidence type="ECO:0000259" key="5">
    <source>
        <dbReference type="Pfam" id="PF01568"/>
    </source>
</evidence>
<dbReference type="GO" id="GO:0046872">
    <property type="term" value="F:metal ion binding"/>
    <property type="evidence" value="ECO:0007669"/>
    <property type="project" value="UniProtKB-KW"/>
</dbReference>
<keyword evidence="2" id="KW-0408">Iron</keyword>
<dbReference type="InterPro" id="IPR006657">
    <property type="entry name" value="MoPterin_dinucl-bd_dom"/>
</dbReference>
<feature type="domain" description="Molybdopterin dinucleotide-binding" evidence="5">
    <location>
        <begin position="718"/>
        <end position="808"/>
    </location>
</feature>
<dbReference type="Gene3D" id="3.40.50.740">
    <property type="match status" value="1"/>
</dbReference>
<dbReference type="GO" id="GO:0003954">
    <property type="term" value="F:NADH dehydrogenase activity"/>
    <property type="evidence" value="ECO:0007669"/>
    <property type="project" value="TreeGrafter"/>
</dbReference>
<proteinExistence type="predicted"/>
<dbReference type="SUPFAM" id="SSF50692">
    <property type="entry name" value="ADC-like"/>
    <property type="match status" value="1"/>
</dbReference>
<keyword evidence="1" id="KW-0479">Metal-binding</keyword>
<feature type="domain" description="Arsenite oxidase subunit AioA/Iodate reductase subunit IdrA 3Fe-4S cluster" evidence="6">
    <location>
        <begin position="22"/>
        <end position="113"/>
    </location>
</feature>
<name>A0A1J5R321_9ZZZZ</name>
<reference evidence="7" key="1">
    <citation type="submission" date="2016-10" db="EMBL/GenBank/DDBJ databases">
        <title>Sequence of Gallionella enrichment culture.</title>
        <authorList>
            <person name="Poehlein A."/>
            <person name="Muehling M."/>
            <person name="Daniel R."/>
        </authorList>
    </citation>
    <scope>NUCLEOTIDE SEQUENCE</scope>
</reference>
<dbReference type="GO" id="GO:0050611">
    <property type="term" value="F:arsenate reductase (azurin) activity"/>
    <property type="evidence" value="ECO:0007669"/>
    <property type="project" value="UniProtKB-EC"/>
</dbReference>
<comment type="caution">
    <text evidence="7">The sequence shown here is derived from an EMBL/GenBank/DDBJ whole genome shotgun (WGS) entry which is preliminary data.</text>
</comment>
<evidence type="ECO:0000256" key="3">
    <source>
        <dbReference type="ARBA" id="ARBA00023014"/>
    </source>
</evidence>
<dbReference type="PANTHER" id="PTHR43105:SF10">
    <property type="entry name" value="NADH-QUINONE OXIDOREDUCTASE SUBUNIT G"/>
    <property type="match status" value="1"/>
</dbReference>